<dbReference type="EMBL" id="JAKJXO020000011">
    <property type="protein sequence ID" value="KAL1598602.1"/>
    <property type="molecule type" value="Genomic_DNA"/>
</dbReference>
<feature type="transmembrane region" description="Helical" evidence="2">
    <location>
        <begin position="290"/>
        <end position="312"/>
    </location>
</feature>
<keyword evidence="2" id="KW-0472">Membrane</keyword>
<feature type="transmembrane region" description="Helical" evidence="2">
    <location>
        <begin position="62"/>
        <end position="83"/>
    </location>
</feature>
<feature type="transmembrane region" description="Helical" evidence="2">
    <location>
        <begin position="143"/>
        <end position="163"/>
    </location>
</feature>
<keyword evidence="2" id="KW-1133">Transmembrane helix</keyword>
<comment type="caution">
    <text evidence="3">The sequence shown here is derived from an EMBL/GenBank/DDBJ whole genome shotgun (WGS) entry which is preliminary data.</text>
</comment>
<evidence type="ECO:0000313" key="4">
    <source>
        <dbReference type="Proteomes" id="UP001521785"/>
    </source>
</evidence>
<reference evidence="3 4" key="1">
    <citation type="submission" date="2024-02" db="EMBL/GenBank/DDBJ databases">
        <title>De novo assembly and annotation of 12 fungi associated with fruit tree decline syndrome in Ontario, Canada.</title>
        <authorList>
            <person name="Sulman M."/>
            <person name="Ellouze W."/>
            <person name="Ilyukhin E."/>
        </authorList>
    </citation>
    <scope>NUCLEOTIDE SEQUENCE [LARGE SCALE GENOMIC DNA]</scope>
    <source>
        <strain evidence="3 4">M42-189</strain>
    </source>
</reference>
<keyword evidence="2" id="KW-0812">Transmembrane</keyword>
<accession>A0ABR3R3N3</accession>
<feature type="compositionally biased region" description="Polar residues" evidence="1">
    <location>
        <begin position="446"/>
        <end position="465"/>
    </location>
</feature>
<feature type="transmembrane region" description="Helical" evidence="2">
    <location>
        <begin position="15"/>
        <end position="36"/>
    </location>
</feature>
<evidence type="ECO:0000256" key="2">
    <source>
        <dbReference type="SAM" id="Phobius"/>
    </source>
</evidence>
<sequence length="547" mass="59751">MAPLESSATAQSNRLPYALFAGQTVLVALLTTNVLLKAHHAARELPPATATRAQLEARRRHVLIFSVLAFVSLTSVTTFAVLWRALSYLDWAHIGGHETPGTIWHGWYGTGEGGVGSWRLGDWLSDTDLVRASDEVAVAKPEAFIYTTQHFVALIANAIFMGVEGRRRNLSGSTIASFVILSATGSLGYALNLFFIIMLYTPLAKHDEGSPRRDALFTPKPAVFYIPVWISIFALHTLPGQLKDNKDIILLRWGYVFVPLFLAFAPQIVSKRWGNHYTSKAAAHRSYARIFNRLSIAAFILHWKVLGFALLASTPLTETSVYDRLKHRLEEVAGRGHSTPNRLHEGLSNLAQKLKPISIHPAVTVTTSDVFFASISLLVWAFIRDLDVVAMLHNSVLSFLVSHEDEQQVAFTDMAKGGTLLATGSEELEDLVPVTTPKRRGRPRKSTLTDGTASSSKASYPSNPNALKRPTRGGLRSGDFSDQDADDVYEPSAATKRDLDQTETDGEHITDDIVGPAESTALALFMGFFGGLGQVSASVLGAEVTDE</sequence>
<feature type="region of interest" description="Disordered" evidence="1">
    <location>
        <begin position="427"/>
        <end position="513"/>
    </location>
</feature>
<proteinExistence type="predicted"/>
<feature type="transmembrane region" description="Helical" evidence="2">
    <location>
        <begin position="175"/>
        <end position="201"/>
    </location>
</feature>
<evidence type="ECO:0000256" key="1">
    <source>
        <dbReference type="SAM" id="MobiDB-lite"/>
    </source>
</evidence>
<feature type="compositionally biased region" description="Basic and acidic residues" evidence="1">
    <location>
        <begin position="495"/>
        <end position="511"/>
    </location>
</feature>
<gene>
    <name evidence="3" type="ORF">SLS60_007742</name>
</gene>
<organism evidence="3 4">
    <name type="scientific">Paraconiothyrium brasiliense</name>
    <dbReference type="NCBI Taxonomy" id="300254"/>
    <lineage>
        <taxon>Eukaryota</taxon>
        <taxon>Fungi</taxon>
        <taxon>Dikarya</taxon>
        <taxon>Ascomycota</taxon>
        <taxon>Pezizomycotina</taxon>
        <taxon>Dothideomycetes</taxon>
        <taxon>Pleosporomycetidae</taxon>
        <taxon>Pleosporales</taxon>
        <taxon>Massarineae</taxon>
        <taxon>Didymosphaeriaceae</taxon>
        <taxon>Paraconiothyrium</taxon>
    </lineage>
</organism>
<dbReference type="Proteomes" id="UP001521785">
    <property type="component" value="Unassembled WGS sequence"/>
</dbReference>
<keyword evidence="4" id="KW-1185">Reference proteome</keyword>
<name>A0ABR3R3N3_9PLEO</name>
<protein>
    <submittedName>
        <fullName evidence="3">Uncharacterized protein</fullName>
    </submittedName>
</protein>
<feature type="transmembrane region" description="Helical" evidence="2">
    <location>
        <begin position="250"/>
        <end position="270"/>
    </location>
</feature>
<feature type="transmembrane region" description="Helical" evidence="2">
    <location>
        <begin position="362"/>
        <end position="383"/>
    </location>
</feature>
<evidence type="ECO:0000313" key="3">
    <source>
        <dbReference type="EMBL" id="KAL1598602.1"/>
    </source>
</evidence>